<evidence type="ECO:0000259" key="2">
    <source>
        <dbReference type="PROSITE" id="PS50897"/>
    </source>
</evidence>
<evidence type="ECO:0000313" key="8">
    <source>
        <dbReference type="Proteomes" id="UP000305362"/>
    </source>
</evidence>
<evidence type="ECO:0000313" key="5">
    <source>
        <dbReference type="EMBL" id="TIC67903.1"/>
    </source>
</evidence>
<dbReference type="SMART" id="SM00667">
    <property type="entry name" value="LisH"/>
    <property type="match status" value="1"/>
</dbReference>
<dbReference type="EMBL" id="SPRX01000009">
    <property type="protein sequence ID" value="TIC67903.1"/>
    <property type="molecule type" value="Genomic_DNA"/>
</dbReference>
<feature type="domain" description="CTLH" evidence="2">
    <location>
        <begin position="75"/>
        <end position="132"/>
    </location>
</feature>
<dbReference type="SMART" id="SM00668">
    <property type="entry name" value="CTLH"/>
    <property type="match status" value="1"/>
</dbReference>
<dbReference type="InterPro" id="IPR006595">
    <property type="entry name" value="CTLH_C"/>
</dbReference>
<dbReference type="EMBL" id="SPRC01000065">
    <property type="protein sequence ID" value="TIB75373.1"/>
    <property type="molecule type" value="Genomic_DNA"/>
</dbReference>
<evidence type="ECO:0000313" key="3">
    <source>
        <dbReference type="EMBL" id="TIB75373.1"/>
    </source>
</evidence>
<accession>A0A4T0LS65</accession>
<dbReference type="OrthoDB" id="2415936at2759"/>
<name>A0A4T0LS65_9BASI</name>
<dbReference type="Proteomes" id="UP000309601">
    <property type="component" value="Unassembled WGS sequence"/>
</dbReference>
<reference evidence="8 9" key="1">
    <citation type="submission" date="2019-03" db="EMBL/GenBank/DDBJ databases">
        <title>Sequencing 25 genomes of Wallemia mellicola.</title>
        <authorList>
            <person name="Gostincar C."/>
        </authorList>
    </citation>
    <scope>NUCLEOTIDE SEQUENCE [LARGE SCALE GENOMIC DNA]</scope>
    <source>
        <strain evidence="4 9">EXF-1262</strain>
        <strain evidence="6 10">EXF-1274</strain>
        <strain evidence="7 8">EXF-1277</strain>
        <strain evidence="3 11">EXF-6152</strain>
        <strain evidence="5 12">EXF-757</strain>
    </source>
</reference>
<evidence type="ECO:0000313" key="4">
    <source>
        <dbReference type="EMBL" id="TIC02708.1"/>
    </source>
</evidence>
<dbReference type="AlphaFoldDB" id="A0A4T0LS65"/>
<dbReference type="EMBL" id="SPRW01000010">
    <property type="protein sequence ID" value="TIC68112.1"/>
    <property type="molecule type" value="Genomic_DNA"/>
</dbReference>
<organism evidence="4 9">
    <name type="scientific">Wallemia mellicola</name>
    <dbReference type="NCBI Taxonomy" id="1708541"/>
    <lineage>
        <taxon>Eukaryota</taxon>
        <taxon>Fungi</taxon>
        <taxon>Dikarya</taxon>
        <taxon>Basidiomycota</taxon>
        <taxon>Wallemiomycotina</taxon>
        <taxon>Wallemiomycetes</taxon>
        <taxon>Wallemiales</taxon>
        <taxon>Wallemiaceae</taxon>
        <taxon>Wallemia</taxon>
    </lineage>
</organism>
<dbReference type="Proteomes" id="UP000310708">
    <property type="component" value="Unassembled WGS sequence"/>
</dbReference>
<dbReference type="SMART" id="SM00757">
    <property type="entry name" value="CRA"/>
    <property type="match status" value="1"/>
</dbReference>
<sequence length="269" mass="30742">MMSMLNYNFFYKPINQQSNSISNETWSNKLNQLSLSKTHLNKLVLDYLVIEGYTDAANNFAKETGLDMTKSDIDSINERRDVKDYITIGDIHNAISTINEINPDILDQNTELYFNLQLQQLIEYIRHKEINQALEFAQTTLSQIAITIPSLLPSLESALTLLAFNSPDNEQYAQAKDAPGNIRQLLSQSQRERVANQVNTVILEDQMHSKEPKLAGICKLLSWGEDALSSRVSFPRYQPPLHKHGKSNQQNDRDMDANKYGQFDQQMLT</sequence>
<proteinExistence type="predicted"/>
<protein>
    <recommendedName>
        <fullName evidence="2">CTLH domain-containing protein</fullName>
    </recommendedName>
</protein>
<dbReference type="Proteomes" id="UP000305362">
    <property type="component" value="Unassembled WGS sequence"/>
</dbReference>
<evidence type="ECO:0000313" key="11">
    <source>
        <dbReference type="Proteomes" id="UP000310685"/>
    </source>
</evidence>
<evidence type="ECO:0000313" key="12">
    <source>
        <dbReference type="Proteomes" id="UP000310708"/>
    </source>
</evidence>
<dbReference type="PANTHER" id="PTHR12864">
    <property type="entry name" value="RAN BINDING PROTEIN 9-RELATED"/>
    <property type="match status" value="1"/>
</dbReference>
<dbReference type="Pfam" id="PF08513">
    <property type="entry name" value="LisH"/>
    <property type="match status" value="1"/>
</dbReference>
<dbReference type="PROSITE" id="PS50896">
    <property type="entry name" value="LISH"/>
    <property type="match status" value="1"/>
</dbReference>
<dbReference type="Proteomes" id="UP000307169">
    <property type="component" value="Unassembled WGS sequence"/>
</dbReference>
<dbReference type="EMBL" id="SPRH01000010">
    <property type="protein sequence ID" value="TIC02708.1"/>
    <property type="molecule type" value="Genomic_DNA"/>
</dbReference>
<dbReference type="InterPro" id="IPR024964">
    <property type="entry name" value="CTLH/CRA"/>
</dbReference>
<dbReference type="InterPro" id="IPR006594">
    <property type="entry name" value="LisH"/>
</dbReference>
<dbReference type="Proteomes" id="UP000310685">
    <property type="component" value="Unassembled WGS sequence"/>
</dbReference>
<dbReference type="InterPro" id="IPR013144">
    <property type="entry name" value="CRA_dom"/>
</dbReference>
<evidence type="ECO:0000256" key="1">
    <source>
        <dbReference type="SAM" id="MobiDB-lite"/>
    </source>
</evidence>
<dbReference type="Pfam" id="PF10607">
    <property type="entry name" value="CTLH"/>
    <property type="match status" value="1"/>
</dbReference>
<dbReference type="EMBL" id="SPRV01000011">
    <property type="protein sequence ID" value="TIC68907.1"/>
    <property type="molecule type" value="Genomic_DNA"/>
</dbReference>
<evidence type="ECO:0000313" key="7">
    <source>
        <dbReference type="EMBL" id="TIC68907.1"/>
    </source>
</evidence>
<dbReference type="PROSITE" id="PS50897">
    <property type="entry name" value="CTLH"/>
    <property type="match status" value="1"/>
</dbReference>
<feature type="region of interest" description="Disordered" evidence="1">
    <location>
        <begin position="235"/>
        <end position="256"/>
    </location>
</feature>
<evidence type="ECO:0000313" key="10">
    <source>
        <dbReference type="Proteomes" id="UP000309601"/>
    </source>
</evidence>
<evidence type="ECO:0000313" key="6">
    <source>
        <dbReference type="EMBL" id="TIC68112.1"/>
    </source>
</evidence>
<dbReference type="InterPro" id="IPR050618">
    <property type="entry name" value="Ubq-SigPath_Reg"/>
</dbReference>
<evidence type="ECO:0000313" key="9">
    <source>
        <dbReference type="Proteomes" id="UP000307169"/>
    </source>
</evidence>
<comment type="caution">
    <text evidence="4">The sequence shown here is derived from an EMBL/GenBank/DDBJ whole genome shotgun (WGS) entry which is preliminary data.</text>
</comment>
<gene>
    <name evidence="5" type="ORF">E3Q01_01121</name>
    <name evidence="6" type="ORF">E3Q02_01347</name>
    <name evidence="7" type="ORF">E3Q03_01519</name>
    <name evidence="4" type="ORF">E3Q17_01237</name>
    <name evidence="3" type="ORF">E3Q22_04036</name>
</gene>